<dbReference type="Gene3D" id="6.10.250.3150">
    <property type="match status" value="1"/>
</dbReference>
<name>A0A125WAA7_ENTFL</name>
<dbReference type="Pfam" id="PF24568">
    <property type="entry name" value="CC_PcsB"/>
    <property type="match status" value="1"/>
</dbReference>
<feature type="coiled-coil region" evidence="2">
    <location>
        <begin position="26"/>
        <end position="102"/>
    </location>
</feature>
<reference evidence="7 8" key="1">
    <citation type="submission" date="2010-07" db="EMBL/GenBank/DDBJ databases">
        <authorList>
            <person name="Sid Ahmed O."/>
        </authorList>
    </citation>
    <scope>NUCLEOTIDE SEQUENCE [LARGE SCALE GENOMIC DNA]</scope>
    <source>
        <strain evidence="7 8">TX4248</strain>
    </source>
</reference>
<feature type="compositionally biased region" description="Low complexity" evidence="3">
    <location>
        <begin position="248"/>
        <end position="259"/>
    </location>
</feature>
<sequence length="406" mass="43895">MLDLVKVKKLIPFLTTMMLINFGLPVAAAAESLDSLQEKEAQAKQSGELISKEINSALDDVNAKYAEIERLKTQISKAEDTLKTSKEEIEKTEKNISRRKEAVGDRMKDIQLNGDQRTWQALLDAENLSDFFNRAYAMTVLQNFEREKIESLTSEKEKLAALQEKVENTQTTLKQNEEKLQVEASSMNNKVSELKEKMANNEELLAQISTDKQKEQQRLVSEKAAAEAQKKRAAETAKAEAAKKQAAADKQAQADAAAKLEAEAAEESSSQASSSSTSTESSSTESSSSASSSESSSTTESSTGESSTPGTGSGRVLQMESTAYSWREAGASNLSATGIDLSKESNVVAVDPSVIPLGSLVKVSGYGFAIAGDTGGAIQGNIIDVHFDSVDQCRLWGRRQVTVEIQ</sequence>
<evidence type="ECO:0000256" key="1">
    <source>
        <dbReference type="ARBA" id="ARBA00022729"/>
    </source>
</evidence>
<evidence type="ECO:0000259" key="5">
    <source>
        <dbReference type="Pfam" id="PF06725"/>
    </source>
</evidence>
<dbReference type="CDD" id="cd22786">
    <property type="entry name" value="DPBB_YuiC-like"/>
    <property type="match status" value="1"/>
</dbReference>
<feature type="compositionally biased region" description="Low complexity" evidence="3">
    <location>
        <begin position="267"/>
        <end position="308"/>
    </location>
</feature>
<dbReference type="Proteomes" id="UP000004846">
    <property type="component" value="Unassembled WGS sequence"/>
</dbReference>
<keyword evidence="2" id="KW-0175">Coiled coil</keyword>
<feature type="signal peptide" evidence="4">
    <location>
        <begin position="1"/>
        <end position="29"/>
    </location>
</feature>
<evidence type="ECO:0000259" key="6">
    <source>
        <dbReference type="Pfam" id="PF24568"/>
    </source>
</evidence>
<dbReference type="GO" id="GO:0019867">
    <property type="term" value="C:outer membrane"/>
    <property type="evidence" value="ECO:0007669"/>
    <property type="project" value="InterPro"/>
</dbReference>
<dbReference type="InterPro" id="IPR057309">
    <property type="entry name" value="PcsB_CC"/>
</dbReference>
<dbReference type="EMBL" id="AEBR01000005">
    <property type="protein sequence ID" value="EFM84187.1"/>
    <property type="molecule type" value="Genomic_DNA"/>
</dbReference>
<dbReference type="PANTHER" id="PTHR39160:SF4">
    <property type="entry name" value="RESUSCITATION-PROMOTING FACTOR RPFB"/>
    <property type="match status" value="1"/>
</dbReference>
<dbReference type="SUPFAM" id="SSF50685">
    <property type="entry name" value="Barwin-like endoglucanases"/>
    <property type="match status" value="1"/>
</dbReference>
<evidence type="ECO:0000313" key="7">
    <source>
        <dbReference type="EMBL" id="EFM84187.1"/>
    </source>
</evidence>
<keyword evidence="1 4" id="KW-0732">Signal</keyword>
<gene>
    <name evidence="7" type="ORF">HMPREF9498_00162</name>
</gene>
<dbReference type="HOGENOM" id="CLU_055076_1_0_9"/>
<protein>
    <submittedName>
        <fullName evidence="7">3D domain protein</fullName>
    </submittedName>
</protein>
<accession>A0A125WAA7</accession>
<dbReference type="InterPro" id="IPR036908">
    <property type="entry name" value="RlpA-like_sf"/>
</dbReference>
<dbReference type="InterPro" id="IPR051933">
    <property type="entry name" value="Resuscitation_pf_RpfB"/>
</dbReference>
<comment type="caution">
    <text evidence="7">The sequence shown here is derived from an EMBL/GenBank/DDBJ whole genome shotgun (WGS) entry which is preliminary data.</text>
</comment>
<proteinExistence type="predicted"/>
<dbReference type="InterPro" id="IPR010611">
    <property type="entry name" value="3D_dom"/>
</dbReference>
<dbReference type="Pfam" id="PF06725">
    <property type="entry name" value="3D"/>
    <property type="match status" value="1"/>
</dbReference>
<feature type="compositionally biased region" description="Basic and acidic residues" evidence="3">
    <location>
        <begin position="236"/>
        <end position="247"/>
    </location>
</feature>
<dbReference type="GO" id="GO:0004553">
    <property type="term" value="F:hydrolase activity, hydrolyzing O-glycosyl compounds"/>
    <property type="evidence" value="ECO:0007669"/>
    <property type="project" value="InterPro"/>
</dbReference>
<dbReference type="PANTHER" id="PTHR39160">
    <property type="entry name" value="CELL WALL-BINDING PROTEIN YOCH"/>
    <property type="match status" value="1"/>
</dbReference>
<dbReference type="AlphaFoldDB" id="A0A125WAA7"/>
<feature type="region of interest" description="Disordered" evidence="3">
    <location>
        <begin position="236"/>
        <end position="315"/>
    </location>
</feature>
<evidence type="ECO:0000313" key="8">
    <source>
        <dbReference type="Proteomes" id="UP000004846"/>
    </source>
</evidence>
<feature type="domain" description="3D" evidence="5">
    <location>
        <begin position="347"/>
        <end position="404"/>
    </location>
</feature>
<evidence type="ECO:0000256" key="2">
    <source>
        <dbReference type="SAM" id="Coils"/>
    </source>
</evidence>
<feature type="chain" id="PRO_5007181637" evidence="4">
    <location>
        <begin position="30"/>
        <end position="406"/>
    </location>
</feature>
<feature type="domain" description="Peptidoglycan hydrolase PcsB coiled-coil" evidence="6">
    <location>
        <begin position="89"/>
        <end position="160"/>
    </location>
</feature>
<evidence type="ECO:0000256" key="4">
    <source>
        <dbReference type="SAM" id="SignalP"/>
    </source>
</evidence>
<dbReference type="GO" id="GO:0009254">
    <property type="term" value="P:peptidoglycan turnover"/>
    <property type="evidence" value="ECO:0007669"/>
    <property type="project" value="InterPro"/>
</dbReference>
<evidence type="ECO:0000256" key="3">
    <source>
        <dbReference type="SAM" id="MobiDB-lite"/>
    </source>
</evidence>
<organism evidence="7 8">
    <name type="scientific">Enterococcus faecalis TX4248</name>
    <dbReference type="NCBI Taxonomy" id="749495"/>
    <lineage>
        <taxon>Bacteria</taxon>
        <taxon>Bacillati</taxon>
        <taxon>Bacillota</taxon>
        <taxon>Bacilli</taxon>
        <taxon>Lactobacillales</taxon>
        <taxon>Enterococcaceae</taxon>
        <taxon>Enterococcus</taxon>
    </lineage>
</organism>